<organism evidence="2 3">
    <name type="scientific">Aequorivita xiaoshiensis</name>
    <dbReference type="NCBI Taxonomy" id="2874476"/>
    <lineage>
        <taxon>Bacteria</taxon>
        <taxon>Pseudomonadati</taxon>
        <taxon>Bacteroidota</taxon>
        <taxon>Flavobacteriia</taxon>
        <taxon>Flavobacteriales</taxon>
        <taxon>Flavobacteriaceae</taxon>
        <taxon>Aequorivita</taxon>
    </lineage>
</organism>
<keyword evidence="1" id="KW-0812">Transmembrane</keyword>
<reference evidence="2" key="1">
    <citation type="submission" date="2021-09" db="EMBL/GenBank/DDBJ databases">
        <title>Genome of Aequorivita sp. strain F64183.</title>
        <authorList>
            <person name="Wang Y."/>
        </authorList>
    </citation>
    <scope>NUCLEOTIDE SEQUENCE</scope>
    <source>
        <strain evidence="2">F64183</strain>
    </source>
</reference>
<feature type="transmembrane region" description="Helical" evidence="1">
    <location>
        <begin position="7"/>
        <end position="27"/>
    </location>
</feature>
<feature type="transmembrane region" description="Helical" evidence="1">
    <location>
        <begin position="39"/>
        <end position="57"/>
    </location>
</feature>
<feature type="transmembrane region" description="Helical" evidence="1">
    <location>
        <begin position="211"/>
        <end position="232"/>
    </location>
</feature>
<feature type="transmembrane region" description="Helical" evidence="1">
    <location>
        <begin position="344"/>
        <end position="363"/>
    </location>
</feature>
<feature type="transmembrane region" description="Helical" evidence="1">
    <location>
        <begin position="289"/>
        <end position="309"/>
    </location>
</feature>
<dbReference type="Pfam" id="PF14897">
    <property type="entry name" value="EpsG"/>
    <property type="match status" value="1"/>
</dbReference>
<protein>
    <submittedName>
        <fullName evidence="2">EpsG family protein</fullName>
    </submittedName>
</protein>
<dbReference type="InterPro" id="IPR049458">
    <property type="entry name" value="EpsG-like"/>
</dbReference>
<feature type="transmembrane region" description="Helical" evidence="1">
    <location>
        <begin position="178"/>
        <end position="204"/>
    </location>
</feature>
<keyword evidence="3" id="KW-1185">Reference proteome</keyword>
<gene>
    <name evidence="2" type="ORF">K8344_11210</name>
</gene>
<proteinExistence type="predicted"/>
<comment type="caution">
    <text evidence="2">The sequence shown here is derived from an EMBL/GenBank/DDBJ whole genome shotgun (WGS) entry which is preliminary data.</text>
</comment>
<evidence type="ECO:0000313" key="3">
    <source>
        <dbReference type="Proteomes" id="UP001139462"/>
    </source>
</evidence>
<accession>A0A9X1R3P0</accession>
<feature type="transmembrane region" description="Helical" evidence="1">
    <location>
        <begin position="264"/>
        <end position="280"/>
    </location>
</feature>
<feature type="transmembrane region" description="Helical" evidence="1">
    <location>
        <begin position="134"/>
        <end position="152"/>
    </location>
</feature>
<feature type="transmembrane region" description="Helical" evidence="1">
    <location>
        <begin position="110"/>
        <end position="127"/>
    </location>
</feature>
<evidence type="ECO:0000256" key="1">
    <source>
        <dbReference type="SAM" id="Phobius"/>
    </source>
</evidence>
<feature type="transmembrane region" description="Helical" evidence="1">
    <location>
        <begin position="315"/>
        <end position="332"/>
    </location>
</feature>
<dbReference type="AlphaFoldDB" id="A0A9X1R3P0"/>
<keyword evidence="1" id="KW-1133">Transmembrane helix</keyword>
<dbReference type="EMBL" id="JAIRBB010000010">
    <property type="protein sequence ID" value="MCG2431689.1"/>
    <property type="molecule type" value="Genomic_DNA"/>
</dbReference>
<keyword evidence="1" id="KW-0472">Membrane</keyword>
<name>A0A9X1R3P0_9FLAO</name>
<dbReference type="RefSeq" id="WP_237608775.1">
    <property type="nucleotide sequence ID" value="NZ_JAIRBB010000010.1"/>
</dbReference>
<sequence length="364" mass="42695">MIELIPLEIYIHTYYLLMLFVVVLTFVNTQSLPMHSKSNLSFINNIGWIYFVFLWLYMGLRPISGAYFGDMKTYSKIFYKYALGAPIMSSKDIAFHVFTKLSSQIMSVHTYFLVCAGLYIFPLVVVCRKWFGNYWYYGFLFLVTAFSFWAYGTNGIRNGIAGSLFLLAISREKRISQILLILLAISFHKSIIIPTAAFVLANFYNNPKKMIYLWLLCIPLSLVGGGFFESFFGNLGFDDERMSYLTEENKHGDNFSSTGFRWDFLLYSFTAVFAGWYYIVKRKFKDKIYFWLFNTYVLTNAFWVLVIRANFSNRFAYLSWFMMSLVIIYPLLKQYIIAKQHKKLGLILLAYFSFTLFMNLLLLL</sequence>
<dbReference type="Proteomes" id="UP001139462">
    <property type="component" value="Unassembled WGS sequence"/>
</dbReference>
<evidence type="ECO:0000313" key="2">
    <source>
        <dbReference type="EMBL" id="MCG2431689.1"/>
    </source>
</evidence>